<feature type="transmembrane region" description="Helical" evidence="2">
    <location>
        <begin position="227"/>
        <end position="248"/>
    </location>
</feature>
<evidence type="ECO:0000256" key="1">
    <source>
        <dbReference type="SAM" id="MobiDB-lite"/>
    </source>
</evidence>
<name>A0ABR3LV33_9TELE</name>
<feature type="region of interest" description="Disordered" evidence="1">
    <location>
        <begin position="154"/>
        <end position="185"/>
    </location>
</feature>
<dbReference type="EMBL" id="JAYMGO010000018">
    <property type="protein sequence ID" value="KAL1256763.1"/>
    <property type="molecule type" value="Genomic_DNA"/>
</dbReference>
<keyword evidence="2" id="KW-0812">Transmembrane</keyword>
<organism evidence="3 4">
    <name type="scientific">Cirrhinus molitorella</name>
    <name type="common">mud carp</name>
    <dbReference type="NCBI Taxonomy" id="172907"/>
    <lineage>
        <taxon>Eukaryota</taxon>
        <taxon>Metazoa</taxon>
        <taxon>Chordata</taxon>
        <taxon>Craniata</taxon>
        <taxon>Vertebrata</taxon>
        <taxon>Euteleostomi</taxon>
        <taxon>Actinopterygii</taxon>
        <taxon>Neopterygii</taxon>
        <taxon>Teleostei</taxon>
        <taxon>Ostariophysi</taxon>
        <taxon>Cypriniformes</taxon>
        <taxon>Cyprinidae</taxon>
        <taxon>Labeoninae</taxon>
        <taxon>Labeonini</taxon>
        <taxon>Cirrhinus</taxon>
    </lineage>
</organism>
<accession>A0ABR3LV33</accession>
<evidence type="ECO:0000256" key="2">
    <source>
        <dbReference type="SAM" id="Phobius"/>
    </source>
</evidence>
<evidence type="ECO:0000313" key="4">
    <source>
        <dbReference type="Proteomes" id="UP001558613"/>
    </source>
</evidence>
<feature type="region of interest" description="Disordered" evidence="1">
    <location>
        <begin position="1"/>
        <end position="22"/>
    </location>
</feature>
<comment type="caution">
    <text evidence="3">The sequence shown here is derived from an EMBL/GenBank/DDBJ whole genome shotgun (WGS) entry which is preliminary data.</text>
</comment>
<feature type="non-terminal residue" evidence="3">
    <location>
        <position position="262"/>
    </location>
</feature>
<protein>
    <submittedName>
        <fullName evidence="3">Uncharacterized protein</fullName>
    </submittedName>
</protein>
<evidence type="ECO:0000313" key="3">
    <source>
        <dbReference type="EMBL" id="KAL1256763.1"/>
    </source>
</evidence>
<reference evidence="3 4" key="1">
    <citation type="submission" date="2023-09" db="EMBL/GenBank/DDBJ databases">
        <authorList>
            <person name="Wang M."/>
        </authorList>
    </citation>
    <scope>NUCLEOTIDE SEQUENCE [LARGE SCALE GENOMIC DNA]</scope>
    <source>
        <strain evidence="3">GT-2023</strain>
        <tissue evidence="3">Liver</tissue>
    </source>
</reference>
<keyword evidence="2" id="KW-1133">Transmembrane helix</keyword>
<keyword evidence="2" id="KW-0472">Membrane</keyword>
<feature type="compositionally biased region" description="Basic and acidic residues" evidence="1">
    <location>
        <begin position="8"/>
        <end position="22"/>
    </location>
</feature>
<gene>
    <name evidence="3" type="ORF">QQF64_012308</name>
</gene>
<proteinExistence type="predicted"/>
<dbReference type="Proteomes" id="UP001558613">
    <property type="component" value="Unassembled WGS sequence"/>
</dbReference>
<sequence>MRLFVQERYSEKSGGPEKNKYHTEQNTLSQIEAIERSWVSVAPGVGEWRNRGPSTPSQRVWKIEVGSLCGGLRLGAACAWVPQLDHVQALSRPSGEGVDHVPRYCHCLCHSSAPGSSGARGGVTGLNTDAGQMAASISRQLSALKCGVKAGTCQDESQRSPCAFTSDSETDTDSPQRDRHQIPSYSLQSTCPVRKTLSQSGTDKGRGTGGGAAVYRTLLGFHSGDRIWRFAGLGNVFGVVLELVMLWHQQRKKRRTKMQRTQ</sequence>
<keyword evidence="4" id="KW-1185">Reference proteome</keyword>